<gene>
    <name evidence="3" type="ORF">OOA_02727</name>
</gene>
<evidence type="ECO:0000259" key="1">
    <source>
        <dbReference type="Pfam" id="PF18426"/>
    </source>
</evidence>
<dbReference type="Pfam" id="PF18426">
    <property type="entry name" value="Tli4_C"/>
    <property type="match status" value="1"/>
</dbReference>
<feature type="domain" description="Tle cognate immunity protein 4 N-terminal" evidence="2">
    <location>
        <begin position="11"/>
        <end position="160"/>
    </location>
</feature>
<sequence>MINTLFNESATYCLGRYTFEYPQALTQELSSITTIDEITIESKPIYPPAFKHRIELKETELKDARVSNAMNNPYLKEIYRLDSGLIFDRNKTYNRSDSSRVLEGHIYIDGVAFILTTEIHDLSLPRYEAERKHYPSNYPITNKPQKLAAMKSLISRLQGRPKGEIPTTKGICIPNGFIADDGGKHKEDLSMLFENKQFIWAISLDNTVENEDESMLDRADEIKSVLRQYGGKTLRSGKITYNTISAEEWLILGKEPRYDGQSDKYYNFQYYANEKNINDTNPLIDILLHNSTKVVSEYSDDQMIEIWDRVLQSFKVRPHAF</sequence>
<dbReference type="InterPro" id="IPR040761">
    <property type="entry name" value="Tli4_N"/>
</dbReference>
<dbReference type="InterPro" id="IPR041290">
    <property type="entry name" value="Tli4_C"/>
</dbReference>
<dbReference type="AlphaFoldDB" id="K8WX57"/>
<dbReference type="EMBL" id="AKKL01000008">
    <property type="protein sequence ID" value="EKT64491.1"/>
    <property type="molecule type" value="Genomic_DNA"/>
</dbReference>
<feature type="domain" description="Tle cognate immunity protein 4 C-terminal" evidence="1">
    <location>
        <begin position="164"/>
        <end position="318"/>
    </location>
</feature>
<dbReference type="Proteomes" id="UP000009336">
    <property type="component" value="Unassembled WGS sequence"/>
</dbReference>
<protein>
    <recommendedName>
        <fullName evidence="5">Tle cognate immunity protein 4 C-terminal domain-containing protein</fullName>
    </recommendedName>
</protein>
<dbReference type="PATRIC" id="fig|1141662.3.peg.551"/>
<evidence type="ECO:0008006" key="5">
    <source>
        <dbReference type="Google" id="ProtNLM"/>
    </source>
</evidence>
<proteinExistence type="predicted"/>
<dbReference type="STRING" id="1141662.OOA_02727"/>
<name>K8WX57_9GAMM</name>
<dbReference type="RefSeq" id="WP_008910591.1">
    <property type="nucleotide sequence ID" value="NZ_KB233222.1"/>
</dbReference>
<dbReference type="eggNOG" id="ENOG5032V75">
    <property type="taxonomic scope" value="Bacteria"/>
</dbReference>
<evidence type="ECO:0000313" key="3">
    <source>
        <dbReference type="EMBL" id="EKT64491.1"/>
    </source>
</evidence>
<keyword evidence="4" id="KW-1185">Reference proteome</keyword>
<accession>K8WX57</accession>
<comment type="caution">
    <text evidence="3">The sequence shown here is derived from an EMBL/GenBank/DDBJ whole genome shotgun (WGS) entry which is preliminary data.</text>
</comment>
<evidence type="ECO:0000313" key="4">
    <source>
        <dbReference type="Proteomes" id="UP000009336"/>
    </source>
</evidence>
<dbReference type="Pfam" id="PF18443">
    <property type="entry name" value="Tli4_N"/>
    <property type="match status" value="1"/>
</dbReference>
<dbReference type="HOGENOM" id="CLU_768913_0_0_6"/>
<reference evidence="3 4" key="1">
    <citation type="journal article" date="2012" name="BMC Genomics">
        <title>Comparative genomics of bacteria in the genus Providencia isolated from wild Drosophila melanogaster.</title>
        <authorList>
            <person name="Galac M.R."/>
            <person name="Lazzaro B.P."/>
        </authorList>
    </citation>
    <scope>NUCLEOTIDE SEQUENCE [LARGE SCALE GENOMIC DNA]</scope>
    <source>
        <strain evidence="3 4">DSM 19968</strain>
    </source>
</reference>
<evidence type="ECO:0000259" key="2">
    <source>
        <dbReference type="Pfam" id="PF18443"/>
    </source>
</evidence>
<organism evidence="3 4">
    <name type="scientific">Providencia burhodogranariea DSM 19968</name>
    <dbReference type="NCBI Taxonomy" id="1141662"/>
    <lineage>
        <taxon>Bacteria</taxon>
        <taxon>Pseudomonadati</taxon>
        <taxon>Pseudomonadota</taxon>
        <taxon>Gammaproteobacteria</taxon>
        <taxon>Enterobacterales</taxon>
        <taxon>Morganellaceae</taxon>
        <taxon>Providencia</taxon>
    </lineage>
</organism>